<proteinExistence type="predicted"/>
<comment type="caution">
    <text evidence="1">The sequence shown here is derived from an EMBL/GenBank/DDBJ whole genome shotgun (WGS) entry which is preliminary data.</text>
</comment>
<dbReference type="Proteomes" id="UP000076154">
    <property type="component" value="Unassembled WGS sequence"/>
</dbReference>
<dbReference type="EMBL" id="LUEZ02000096">
    <property type="protein sequence ID" value="RDB14777.1"/>
    <property type="molecule type" value="Genomic_DNA"/>
</dbReference>
<gene>
    <name evidence="1" type="ORF">Hypma_016440</name>
</gene>
<evidence type="ECO:0000313" key="1">
    <source>
        <dbReference type="EMBL" id="RDB14777.1"/>
    </source>
</evidence>
<protein>
    <submittedName>
        <fullName evidence="1">Uncharacterized protein</fullName>
    </submittedName>
</protein>
<sequence length="66" mass="7442">MYLYFSFSSHMHGIAGVGYPPIHPIFRRIVMIDSSSLAHIASLDIPQLRPFPIAVIAVTLLYTERL</sequence>
<reference evidence="1" key="1">
    <citation type="submission" date="2018-04" db="EMBL/GenBank/DDBJ databases">
        <title>Whole genome sequencing of Hypsizygus marmoreus.</title>
        <authorList>
            <person name="Choi I.-G."/>
            <person name="Min B."/>
            <person name="Kim J.-G."/>
            <person name="Kim S."/>
            <person name="Oh Y.-L."/>
            <person name="Kong W.-S."/>
            <person name="Park H."/>
            <person name="Jeong J."/>
            <person name="Song E.-S."/>
        </authorList>
    </citation>
    <scope>NUCLEOTIDE SEQUENCE [LARGE SCALE GENOMIC DNA]</scope>
    <source>
        <strain evidence="1">51987-8</strain>
    </source>
</reference>
<evidence type="ECO:0000313" key="2">
    <source>
        <dbReference type="Proteomes" id="UP000076154"/>
    </source>
</evidence>
<organism evidence="1 2">
    <name type="scientific">Hypsizygus marmoreus</name>
    <name type="common">White beech mushroom</name>
    <name type="synonym">Agaricus marmoreus</name>
    <dbReference type="NCBI Taxonomy" id="39966"/>
    <lineage>
        <taxon>Eukaryota</taxon>
        <taxon>Fungi</taxon>
        <taxon>Dikarya</taxon>
        <taxon>Basidiomycota</taxon>
        <taxon>Agaricomycotina</taxon>
        <taxon>Agaricomycetes</taxon>
        <taxon>Agaricomycetidae</taxon>
        <taxon>Agaricales</taxon>
        <taxon>Tricholomatineae</taxon>
        <taxon>Lyophyllaceae</taxon>
        <taxon>Hypsizygus</taxon>
    </lineage>
</organism>
<accession>A0A369J2A6</accession>
<keyword evidence="2" id="KW-1185">Reference proteome</keyword>
<name>A0A369J2A6_HYPMA</name>
<dbReference type="AlphaFoldDB" id="A0A369J2A6"/>
<dbReference type="InParanoid" id="A0A369J2A6"/>